<dbReference type="InterPro" id="IPR010743">
    <property type="entry name" value="Methionine_synth_MetW"/>
</dbReference>
<accession>A0A2K9LLM5</accession>
<dbReference type="InterPro" id="IPR029063">
    <property type="entry name" value="SAM-dependent_MTases_sf"/>
</dbReference>
<dbReference type="Gene3D" id="3.40.50.150">
    <property type="entry name" value="Vaccinia Virus protein VP39"/>
    <property type="match status" value="1"/>
</dbReference>
<organism evidence="1 2">
    <name type="scientific">Ketobacter alkanivorans</name>
    <dbReference type="NCBI Taxonomy" id="1917421"/>
    <lineage>
        <taxon>Bacteria</taxon>
        <taxon>Pseudomonadati</taxon>
        <taxon>Pseudomonadota</taxon>
        <taxon>Gammaproteobacteria</taxon>
        <taxon>Pseudomonadales</taxon>
        <taxon>Ketobacteraceae</taxon>
        <taxon>Ketobacter</taxon>
    </lineage>
</organism>
<dbReference type="RefSeq" id="WP_101894637.1">
    <property type="nucleotide sequence ID" value="NZ_CP022684.1"/>
</dbReference>
<dbReference type="AlphaFoldDB" id="A0A2K9LLM5"/>
<evidence type="ECO:0000313" key="1">
    <source>
        <dbReference type="EMBL" id="AUM13259.1"/>
    </source>
</evidence>
<sequence>MRQDLQTIQQWIKPNSSVLDLGCGNGALLAHLRDSKNVFGYGLEIDQDKILECIKKSINVIEQDLDYGLSSFENDSFDMVVMTQALQAVNYPDRVIDDMLRVGKECVITFPNFGYWRCRWYLATRGRMPVSKSLPYTWYNTPNIHLCTFKDFEALCHRKHLKILNRTVVDMNYRDGFFMRLFPNLFGEVAVYHVTK</sequence>
<name>A0A2K9LLM5_9GAMM</name>
<proteinExistence type="predicted"/>
<dbReference type="OrthoDB" id="9792690at2"/>
<dbReference type="EMBL" id="CP022684">
    <property type="protein sequence ID" value="AUM13259.1"/>
    <property type="molecule type" value="Genomic_DNA"/>
</dbReference>
<reference evidence="2" key="1">
    <citation type="submission" date="2017-08" db="EMBL/GenBank/DDBJ databases">
        <title>Direct submision.</title>
        <authorList>
            <person name="Kim S.-J."/>
            <person name="Rhee S.-K."/>
        </authorList>
    </citation>
    <scope>NUCLEOTIDE SEQUENCE [LARGE SCALE GENOMIC DNA]</scope>
    <source>
        <strain evidence="2">GI5</strain>
    </source>
</reference>
<evidence type="ECO:0000313" key="2">
    <source>
        <dbReference type="Proteomes" id="UP000235116"/>
    </source>
</evidence>
<dbReference type="SUPFAM" id="SSF53335">
    <property type="entry name" value="S-adenosyl-L-methionine-dependent methyltransferases"/>
    <property type="match status" value="1"/>
</dbReference>
<dbReference type="CDD" id="cd02440">
    <property type="entry name" value="AdoMet_MTases"/>
    <property type="match status" value="1"/>
</dbReference>
<keyword evidence="2" id="KW-1185">Reference proteome</keyword>
<dbReference type="Pfam" id="PF07021">
    <property type="entry name" value="MetW"/>
    <property type="match status" value="1"/>
</dbReference>
<gene>
    <name evidence="1" type="primary">metW</name>
    <name evidence="1" type="ORF">Kalk_12870</name>
</gene>
<protein>
    <submittedName>
        <fullName evidence="1">Methionine biosynthesis protein MetW</fullName>
    </submittedName>
</protein>
<dbReference type="NCBIfam" id="TIGR02081">
    <property type="entry name" value="metW"/>
    <property type="match status" value="1"/>
</dbReference>
<dbReference type="KEGG" id="kak:Kalk_12870"/>
<dbReference type="Proteomes" id="UP000235116">
    <property type="component" value="Chromosome"/>
</dbReference>